<keyword evidence="3" id="KW-0418">Kinase</keyword>
<evidence type="ECO:0000256" key="1">
    <source>
        <dbReference type="ARBA" id="ARBA00022741"/>
    </source>
</evidence>
<keyword evidence="1" id="KW-0547">Nucleotide-binding</keyword>
<evidence type="ECO:0000313" key="3">
    <source>
        <dbReference type="EMBL" id="GFR69406.1"/>
    </source>
</evidence>
<gene>
    <name evidence="3" type="ORF">ElyMa_002049200</name>
</gene>
<organism evidence="3 4">
    <name type="scientific">Elysia marginata</name>
    <dbReference type="NCBI Taxonomy" id="1093978"/>
    <lineage>
        <taxon>Eukaryota</taxon>
        <taxon>Metazoa</taxon>
        <taxon>Spiralia</taxon>
        <taxon>Lophotrochozoa</taxon>
        <taxon>Mollusca</taxon>
        <taxon>Gastropoda</taxon>
        <taxon>Heterobranchia</taxon>
        <taxon>Euthyneura</taxon>
        <taxon>Panpulmonata</taxon>
        <taxon>Sacoglossa</taxon>
        <taxon>Placobranchoidea</taxon>
        <taxon>Plakobranchidae</taxon>
        <taxon>Elysia</taxon>
    </lineage>
</organism>
<accession>A0AAV4F8R0</accession>
<dbReference type="InterPro" id="IPR011009">
    <property type="entry name" value="Kinase-like_dom_sf"/>
</dbReference>
<feature type="domain" description="Protein kinase" evidence="2">
    <location>
        <begin position="36"/>
        <end position="85"/>
    </location>
</feature>
<keyword evidence="4" id="KW-1185">Reference proteome</keyword>
<dbReference type="GO" id="GO:0005737">
    <property type="term" value="C:cytoplasm"/>
    <property type="evidence" value="ECO:0007669"/>
    <property type="project" value="TreeGrafter"/>
</dbReference>
<dbReference type="EMBL" id="BMAT01004154">
    <property type="protein sequence ID" value="GFR69406.1"/>
    <property type="molecule type" value="Genomic_DNA"/>
</dbReference>
<evidence type="ECO:0000313" key="4">
    <source>
        <dbReference type="Proteomes" id="UP000762676"/>
    </source>
</evidence>
<dbReference type="GO" id="GO:0004674">
    <property type="term" value="F:protein serine/threonine kinase activity"/>
    <property type="evidence" value="ECO:0007669"/>
    <property type="project" value="TreeGrafter"/>
</dbReference>
<reference evidence="3 4" key="1">
    <citation type="journal article" date="2021" name="Elife">
        <title>Chloroplast acquisition without the gene transfer in kleptoplastic sea slugs, Plakobranchus ocellatus.</title>
        <authorList>
            <person name="Maeda T."/>
            <person name="Takahashi S."/>
            <person name="Yoshida T."/>
            <person name="Shimamura S."/>
            <person name="Takaki Y."/>
            <person name="Nagai Y."/>
            <person name="Toyoda A."/>
            <person name="Suzuki Y."/>
            <person name="Arimoto A."/>
            <person name="Ishii H."/>
            <person name="Satoh N."/>
            <person name="Nishiyama T."/>
            <person name="Hasebe M."/>
            <person name="Maruyama T."/>
            <person name="Minagawa J."/>
            <person name="Obokata J."/>
            <person name="Shigenobu S."/>
        </authorList>
    </citation>
    <scope>NUCLEOTIDE SEQUENCE [LARGE SCALE GENOMIC DNA]</scope>
</reference>
<dbReference type="GO" id="GO:0045747">
    <property type="term" value="P:positive regulation of Notch signaling pathway"/>
    <property type="evidence" value="ECO:0007669"/>
    <property type="project" value="TreeGrafter"/>
</dbReference>
<protein>
    <submittedName>
        <fullName evidence="3">Cyclin G-associated kinase</fullName>
    </submittedName>
</protein>
<dbReference type="Proteomes" id="UP000762676">
    <property type="component" value="Unassembled WGS sequence"/>
</dbReference>
<dbReference type="GO" id="GO:0005524">
    <property type="term" value="F:ATP binding"/>
    <property type="evidence" value="ECO:0007669"/>
    <property type="project" value="InterPro"/>
</dbReference>
<name>A0AAV4F8R0_9GAST</name>
<comment type="caution">
    <text evidence="3">The sequence shown here is derived from an EMBL/GenBank/DDBJ whole genome shotgun (WGS) entry which is preliminary data.</text>
</comment>
<sequence>MTDFFKSALGGIIGTGQSREGNSFVGELVELGNQKLRVKRLVAEGGFALVFVAQDVTSGKEYALKRLLANDEEKTKAVIEEVKFL</sequence>
<dbReference type="PROSITE" id="PS50011">
    <property type="entry name" value="PROTEIN_KINASE_DOM"/>
    <property type="match status" value="1"/>
</dbReference>
<dbReference type="InterPro" id="IPR000719">
    <property type="entry name" value="Prot_kinase_dom"/>
</dbReference>
<feature type="non-terminal residue" evidence="3">
    <location>
        <position position="85"/>
    </location>
</feature>
<keyword evidence="3" id="KW-0808">Transferase</keyword>
<evidence type="ECO:0000259" key="2">
    <source>
        <dbReference type="PROSITE" id="PS50011"/>
    </source>
</evidence>
<proteinExistence type="predicted"/>
<dbReference type="PANTHER" id="PTHR22967">
    <property type="entry name" value="SERINE/THREONINE PROTEIN KINASE"/>
    <property type="match status" value="1"/>
</dbReference>
<dbReference type="Gene3D" id="3.30.200.20">
    <property type="entry name" value="Phosphorylase Kinase, domain 1"/>
    <property type="match status" value="1"/>
</dbReference>
<dbReference type="GO" id="GO:0035612">
    <property type="term" value="F:AP-2 adaptor complex binding"/>
    <property type="evidence" value="ECO:0007669"/>
    <property type="project" value="TreeGrafter"/>
</dbReference>
<dbReference type="AlphaFoldDB" id="A0AAV4F8R0"/>
<dbReference type="GO" id="GO:2000369">
    <property type="term" value="P:regulation of clathrin-dependent endocytosis"/>
    <property type="evidence" value="ECO:0007669"/>
    <property type="project" value="TreeGrafter"/>
</dbReference>
<dbReference type="SUPFAM" id="SSF56112">
    <property type="entry name" value="Protein kinase-like (PK-like)"/>
    <property type="match status" value="1"/>
</dbReference>
<dbReference type="PANTHER" id="PTHR22967:SF105">
    <property type="entry name" value="CYCLIN-G-ASSOCIATED KINASE"/>
    <property type="match status" value="1"/>
</dbReference>